<protein>
    <submittedName>
        <fullName evidence="1">Uncharacterized protein</fullName>
    </submittedName>
</protein>
<reference evidence="1 2" key="1">
    <citation type="submission" date="2016-11" db="EMBL/GenBank/DDBJ databases">
        <title>Actinomyces gypaetusis sp. nov. isolated from the vulture Gypaetus barbatus in Qinghai Tibet Plateau China.</title>
        <authorList>
            <person name="Meng X."/>
        </authorList>
    </citation>
    <scope>NUCLEOTIDE SEQUENCE [LARGE SCALE GENOMIC DNA]</scope>
    <source>
        <strain evidence="1 2">VUL4_2</strain>
    </source>
</reference>
<dbReference type="AlphaFoldDB" id="A0A1Q5PQ62"/>
<comment type="caution">
    <text evidence="1">The sequence shown here is derived from an EMBL/GenBank/DDBJ whole genome shotgun (WGS) entry which is preliminary data.</text>
</comment>
<proteinExistence type="predicted"/>
<organism evidence="1 2">
    <name type="scientific">Boudabousia liubingyangii</name>
    <dbReference type="NCBI Taxonomy" id="1921764"/>
    <lineage>
        <taxon>Bacteria</taxon>
        <taxon>Bacillati</taxon>
        <taxon>Actinomycetota</taxon>
        <taxon>Actinomycetes</taxon>
        <taxon>Actinomycetales</taxon>
        <taxon>Actinomycetaceae</taxon>
        <taxon>Boudabousia</taxon>
    </lineage>
</organism>
<dbReference type="Proteomes" id="UP000186785">
    <property type="component" value="Unassembled WGS sequence"/>
</dbReference>
<dbReference type="RefSeq" id="WP_073708544.1">
    <property type="nucleotide sequence ID" value="NZ_MQSV01000001.1"/>
</dbReference>
<dbReference type="EMBL" id="MQSV01000001">
    <property type="protein sequence ID" value="OKL49652.1"/>
    <property type="molecule type" value="Genomic_DNA"/>
</dbReference>
<evidence type="ECO:0000313" key="1">
    <source>
        <dbReference type="EMBL" id="OKL49652.1"/>
    </source>
</evidence>
<name>A0A1Q5PQ62_9ACTO</name>
<keyword evidence="2" id="KW-1185">Reference proteome</keyword>
<gene>
    <name evidence="1" type="ORF">BSR29_01465</name>
</gene>
<sequence>MVNARSALSASKETKVIDASDDLLYPHPEDMVDSAIAFFPDLEEFGFAGYMIKSAIQQNSSGQTVNFSVSIVISKDNEFFKFCRTNDKNIFRRDTYHSEIHDHQEFSSGKDSERTVVYRLQGGYNMQKSLKAVENALNSFRNIDFPLSRIERWENE</sequence>
<evidence type="ECO:0000313" key="2">
    <source>
        <dbReference type="Proteomes" id="UP000186785"/>
    </source>
</evidence>
<accession>A0A1Q5PQ62</accession>